<dbReference type="EMBL" id="UINC01027620">
    <property type="protein sequence ID" value="SVB07165.1"/>
    <property type="molecule type" value="Genomic_DNA"/>
</dbReference>
<organism evidence="1">
    <name type="scientific">marine metagenome</name>
    <dbReference type="NCBI Taxonomy" id="408172"/>
    <lineage>
        <taxon>unclassified sequences</taxon>
        <taxon>metagenomes</taxon>
        <taxon>ecological metagenomes</taxon>
    </lineage>
</organism>
<feature type="non-terminal residue" evidence="1">
    <location>
        <position position="1"/>
    </location>
</feature>
<gene>
    <name evidence="1" type="ORF">METZ01_LOCUS160019</name>
</gene>
<sequence length="24" mass="2961">IAIRECTYDRLDWQNRWAIRGEVP</sequence>
<accession>A0A382B064</accession>
<dbReference type="AlphaFoldDB" id="A0A382B064"/>
<evidence type="ECO:0000313" key="1">
    <source>
        <dbReference type="EMBL" id="SVB07165.1"/>
    </source>
</evidence>
<proteinExistence type="predicted"/>
<name>A0A382B064_9ZZZZ</name>
<protein>
    <submittedName>
        <fullName evidence="1">Uncharacterized protein</fullName>
    </submittedName>
</protein>
<reference evidence="1" key="1">
    <citation type="submission" date="2018-05" db="EMBL/GenBank/DDBJ databases">
        <authorList>
            <person name="Lanie J.A."/>
            <person name="Ng W.-L."/>
            <person name="Kazmierczak K.M."/>
            <person name="Andrzejewski T.M."/>
            <person name="Davidsen T.M."/>
            <person name="Wayne K.J."/>
            <person name="Tettelin H."/>
            <person name="Glass J.I."/>
            <person name="Rusch D."/>
            <person name="Podicherti R."/>
            <person name="Tsui H.-C.T."/>
            <person name="Winkler M.E."/>
        </authorList>
    </citation>
    <scope>NUCLEOTIDE SEQUENCE</scope>
</reference>